<dbReference type="PANTHER" id="PTHR10628:SF30">
    <property type="entry name" value="EXO-ALPHA-SIALIDASE"/>
    <property type="match status" value="1"/>
</dbReference>
<dbReference type="GO" id="GO:0016020">
    <property type="term" value="C:membrane"/>
    <property type="evidence" value="ECO:0007669"/>
    <property type="project" value="TreeGrafter"/>
</dbReference>
<accession>A0A1H3LHI0</accession>
<dbReference type="EMBL" id="FNPZ01000001">
    <property type="protein sequence ID" value="SDY63766.1"/>
    <property type="molecule type" value="Genomic_DNA"/>
</dbReference>
<evidence type="ECO:0000256" key="4">
    <source>
        <dbReference type="SAM" id="MobiDB-lite"/>
    </source>
</evidence>
<feature type="domain" description="Sialidase" evidence="5">
    <location>
        <begin position="218"/>
        <end position="373"/>
    </location>
</feature>
<dbReference type="Gene3D" id="2.120.10.10">
    <property type="match status" value="2"/>
</dbReference>
<dbReference type="SUPFAM" id="SSF49899">
    <property type="entry name" value="Concanavalin A-like lectins/glucanases"/>
    <property type="match status" value="1"/>
</dbReference>
<dbReference type="AlphaFoldDB" id="A0A1H3LHI0"/>
<feature type="region of interest" description="Disordered" evidence="4">
    <location>
        <begin position="1"/>
        <end position="21"/>
    </location>
</feature>
<dbReference type="Gene3D" id="2.60.120.200">
    <property type="match status" value="1"/>
</dbReference>
<dbReference type="InterPro" id="IPR013320">
    <property type="entry name" value="ConA-like_dom_sf"/>
</dbReference>
<evidence type="ECO:0000313" key="7">
    <source>
        <dbReference type="Proteomes" id="UP000198891"/>
    </source>
</evidence>
<evidence type="ECO:0000313" key="6">
    <source>
        <dbReference type="EMBL" id="SDY63766.1"/>
    </source>
</evidence>
<evidence type="ECO:0000259" key="5">
    <source>
        <dbReference type="Pfam" id="PF13088"/>
    </source>
</evidence>
<dbReference type="GO" id="GO:0004308">
    <property type="term" value="F:exo-alpha-sialidase activity"/>
    <property type="evidence" value="ECO:0007669"/>
    <property type="project" value="UniProtKB-EC"/>
</dbReference>
<dbReference type="Proteomes" id="UP000198891">
    <property type="component" value="Unassembled WGS sequence"/>
</dbReference>
<protein>
    <recommendedName>
        <fullName evidence="3">exo-alpha-sialidase</fullName>
        <ecNumber evidence="3">3.2.1.18</ecNumber>
    </recommendedName>
</protein>
<dbReference type="OrthoDB" id="7294637at2"/>
<sequence>MVIDNRGPQQPDDLERARHDPRLLENGSVIQASGYSDQPYVVVTGSGTWLCVVTSSDAHEGDSSQRIVARTSTDRGQTWTAPVDIEPADGPEASWAVPLITPAGRVYVFYTYNTLNIREVPTDTGTSPRVDTLGDMVFRYSDDEGESWSDRHTVPIRAFDIDKRNPFGGEVQFWWSVGKPEVVGSSVFIAASKVGEFREESQGFQKTSEGFLLRSDDILFASDPATITWQTLPDGDVGLRAPEGEVAEEHKVVGLRDGSLYCVYRSEKGYVASSSSRDGGHTWSAPAWATFASGRPIKNPRAATFAWSCGEGRHLLWFHNNSNTWFGTYRNPVWLSGGIEVDGTIAWSEPEIVLYADDPQVSMSYPDLVQHDGAFWLTETQKKVARVHEIDRDLLARLWGEPSPHLGEGIVAQYRHGDETPVSPFRLTPFQLRRGNWRIEEARAGFTLSVDLTVVDTSPGRTIVDDRDASGRGFAVEIASRGRLRFTMSDGRRECSWTSDADTIVANKPTHVGVVVDGGPKIILFVVDGVLQDGGDERPYGWGRFSDDLRDVNSDHGLDVHGLANHEVGALTVFDRALRVAEVGELAEDARRRHAR</sequence>
<dbReference type="InterPro" id="IPR026856">
    <property type="entry name" value="Sialidase_fam"/>
</dbReference>
<comment type="similarity">
    <text evidence="2">Belongs to the glycosyl hydrolase 33 family.</text>
</comment>
<dbReference type="InterPro" id="IPR036278">
    <property type="entry name" value="Sialidase_sf"/>
</dbReference>
<evidence type="ECO:0000256" key="2">
    <source>
        <dbReference type="ARBA" id="ARBA00009348"/>
    </source>
</evidence>
<dbReference type="PANTHER" id="PTHR10628">
    <property type="entry name" value="SIALIDASE"/>
    <property type="match status" value="1"/>
</dbReference>
<keyword evidence="7" id="KW-1185">Reference proteome</keyword>
<dbReference type="EC" id="3.2.1.18" evidence="3"/>
<comment type="catalytic activity">
    <reaction evidence="1">
        <text>Hydrolysis of alpha-(2-&gt;3)-, alpha-(2-&gt;6)-, alpha-(2-&gt;8)- glycosidic linkages of terminal sialic acid residues in oligosaccharides, glycoproteins, glycolipids, colominic acid and synthetic substrates.</text>
        <dbReference type="EC" id="3.2.1.18"/>
    </reaction>
</comment>
<evidence type="ECO:0000256" key="3">
    <source>
        <dbReference type="ARBA" id="ARBA00012733"/>
    </source>
</evidence>
<dbReference type="GO" id="GO:0006689">
    <property type="term" value="P:ganglioside catabolic process"/>
    <property type="evidence" value="ECO:0007669"/>
    <property type="project" value="TreeGrafter"/>
</dbReference>
<reference evidence="6 7" key="1">
    <citation type="submission" date="2016-10" db="EMBL/GenBank/DDBJ databases">
        <authorList>
            <person name="de Groot N.N."/>
        </authorList>
    </citation>
    <scope>NUCLEOTIDE SEQUENCE [LARGE SCALE GENOMIC DNA]</scope>
    <source>
        <strain evidence="6 7">CGMCC 4.3491</strain>
    </source>
</reference>
<dbReference type="Pfam" id="PF13088">
    <property type="entry name" value="BNR_2"/>
    <property type="match status" value="1"/>
</dbReference>
<dbReference type="CDD" id="cd15482">
    <property type="entry name" value="Sialidase_non-viral"/>
    <property type="match status" value="1"/>
</dbReference>
<dbReference type="GO" id="GO:0009313">
    <property type="term" value="P:oligosaccharide catabolic process"/>
    <property type="evidence" value="ECO:0007669"/>
    <property type="project" value="TreeGrafter"/>
</dbReference>
<dbReference type="RefSeq" id="WP_092549536.1">
    <property type="nucleotide sequence ID" value="NZ_FNPZ01000001.1"/>
</dbReference>
<dbReference type="STRING" id="381665.SAMN05216554_0984"/>
<dbReference type="InterPro" id="IPR011040">
    <property type="entry name" value="Sialidase"/>
</dbReference>
<dbReference type="GO" id="GO:0005737">
    <property type="term" value="C:cytoplasm"/>
    <property type="evidence" value="ECO:0007669"/>
    <property type="project" value="TreeGrafter"/>
</dbReference>
<organism evidence="6 7">
    <name type="scientific">Herbiconiux ginsengi</name>
    <dbReference type="NCBI Taxonomy" id="381665"/>
    <lineage>
        <taxon>Bacteria</taxon>
        <taxon>Bacillati</taxon>
        <taxon>Actinomycetota</taxon>
        <taxon>Actinomycetes</taxon>
        <taxon>Micrococcales</taxon>
        <taxon>Microbacteriaceae</taxon>
        <taxon>Herbiconiux</taxon>
    </lineage>
</organism>
<gene>
    <name evidence="6" type="ORF">SAMN05216554_0984</name>
</gene>
<evidence type="ECO:0000256" key="1">
    <source>
        <dbReference type="ARBA" id="ARBA00000427"/>
    </source>
</evidence>
<name>A0A1H3LHI0_9MICO</name>
<dbReference type="SUPFAM" id="SSF50939">
    <property type="entry name" value="Sialidases"/>
    <property type="match status" value="1"/>
</dbReference>
<proteinExistence type="inferred from homology"/>